<dbReference type="InterPro" id="IPR038222">
    <property type="entry name" value="DHHA2_dom_sf"/>
</dbReference>
<sequence length="514" mass="55423">MRRGRRVLLLGLCIVLSALVYLRLPTKTRETFAMEYIEPPRALPEYAVWAKRAALAHIQGEAPATHLTLIMGNEAGDLDSAASALSLAYLLGHDPKFASAHGLDAGAVYAPLLQTPRSALRQRRENLMVYEALGIDLQSLLCIDDLGVDRTALALSPSANVSLGLVDHAKLTPAWGDGRRVDLVVDHHEDEGAHETARLRIVRSPSSDPVGSAASIVASLFQDALQGSDQRMDRSVADLLLSAIILDTKNLRMAPDGKATETDAEAYNFLLPVSSFHGPERIAFIQAAHAYGAPPTRDSDASVDSVAPGASREAQEHTAAWAKALKNVKADVSHLSTHELLARDFKDADVATGSGAVRLGISSVPLSLSSWLSEAYRTNAAIADVDEHAAAQQWAAWWASVVAFMRERRLDVALVLTSFKEPQGRPKSRRDLAIVYATKLSAPFAYVAAELQAYSTPSLELAPYVGQRNVGGAPEQSHALREQGLDAAIFRQGNTNANRKVVQPAIVRVLQKLL</sequence>
<dbReference type="GO" id="GO:0004309">
    <property type="term" value="F:exopolyphosphatase activity"/>
    <property type="evidence" value="ECO:0007669"/>
    <property type="project" value="UniProtKB-EC"/>
</dbReference>
<reference evidence="6" key="1">
    <citation type="submission" date="2023-03" db="EMBL/GenBank/DDBJ databases">
        <title>Mating type loci evolution in Malassezia.</title>
        <authorList>
            <person name="Coelho M.A."/>
        </authorList>
    </citation>
    <scope>NUCLEOTIDE SEQUENCE</scope>
    <source>
        <strain evidence="6">CBS 9431</strain>
    </source>
</reference>
<comment type="cofactor">
    <cofactor evidence="1">
        <name>Mn(2+)</name>
        <dbReference type="ChEBI" id="CHEBI:29035"/>
    </cofactor>
</comment>
<dbReference type="PANTHER" id="PTHR12112">
    <property type="entry name" value="BNIP - RELATED"/>
    <property type="match status" value="1"/>
</dbReference>
<dbReference type="SMART" id="SM01131">
    <property type="entry name" value="DHHA2"/>
    <property type="match status" value="1"/>
</dbReference>
<protein>
    <submittedName>
        <fullName evidence="6">Exopolyphosphatase</fullName>
        <ecNumber evidence="6">3.6.1.11</ecNumber>
    </submittedName>
</protein>
<dbReference type="Proteomes" id="UP001217754">
    <property type="component" value="Chromosome 4"/>
</dbReference>
<evidence type="ECO:0000256" key="3">
    <source>
        <dbReference type="ARBA" id="ARBA00022801"/>
    </source>
</evidence>
<dbReference type="Pfam" id="PF01368">
    <property type="entry name" value="DHH"/>
    <property type="match status" value="1"/>
</dbReference>
<gene>
    <name evidence="6" type="primary">PPX1_1</name>
    <name evidence="6" type="ORF">MJAP1_002747</name>
</gene>
<dbReference type="GeneID" id="85226398"/>
<dbReference type="GO" id="GO:0005737">
    <property type="term" value="C:cytoplasm"/>
    <property type="evidence" value="ECO:0007669"/>
    <property type="project" value="InterPro"/>
</dbReference>
<evidence type="ECO:0000256" key="4">
    <source>
        <dbReference type="ARBA" id="ARBA00023211"/>
    </source>
</evidence>
<dbReference type="EMBL" id="CP119961">
    <property type="protein sequence ID" value="WFD39766.1"/>
    <property type="molecule type" value="Genomic_DNA"/>
</dbReference>
<dbReference type="InterPro" id="IPR001667">
    <property type="entry name" value="DDH_dom"/>
</dbReference>
<evidence type="ECO:0000259" key="5">
    <source>
        <dbReference type="SMART" id="SM01131"/>
    </source>
</evidence>
<evidence type="ECO:0000256" key="1">
    <source>
        <dbReference type="ARBA" id="ARBA00001936"/>
    </source>
</evidence>
<dbReference type="Gene3D" id="3.90.1640.10">
    <property type="entry name" value="inorganic pyrophosphatase (n-terminal core)"/>
    <property type="match status" value="1"/>
</dbReference>
<keyword evidence="2" id="KW-0479">Metal-binding</keyword>
<proteinExistence type="predicted"/>
<dbReference type="InterPro" id="IPR038763">
    <property type="entry name" value="DHH_sf"/>
</dbReference>
<evidence type="ECO:0000313" key="6">
    <source>
        <dbReference type="EMBL" id="WFD39766.1"/>
    </source>
</evidence>
<dbReference type="Gene3D" id="3.10.310.20">
    <property type="entry name" value="DHHA2 domain"/>
    <property type="match status" value="1"/>
</dbReference>
<evidence type="ECO:0000256" key="2">
    <source>
        <dbReference type="ARBA" id="ARBA00022723"/>
    </source>
</evidence>
<keyword evidence="7" id="KW-1185">Reference proteome</keyword>
<keyword evidence="3 6" id="KW-0378">Hydrolase</keyword>
<dbReference type="PANTHER" id="PTHR12112:SF39">
    <property type="entry name" value="EG:152A3.5 PROTEIN (FBGN0003116_PN PROTEIN)"/>
    <property type="match status" value="1"/>
</dbReference>
<evidence type="ECO:0000313" key="7">
    <source>
        <dbReference type="Proteomes" id="UP001217754"/>
    </source>
</evidence>
<dbReference type="SUPFAM" id="SSF64182">
    <property type="entry name" value="DHH phosphoesterases"/>
    <property type="match status" value="1"/>
</dbReference>
<dbReference type="GO" id="GO:0046872">
    <property type="term" value="F:metal ion binding"/>
    <property type="evidence" value="ECO:0007669"/>
    <property type="project" value="UniProtKB-KW"/>
</dbReference>
<accession>A0AAF0JGA6</accession>
<dbReference type="InterPro" id="IPR004097">
    <property type="entry name" value="DHHA2"/>
</dbReference>
<name>A0AAF0JGA6_9BASI</name>
<keyword evidence="4" id="KW-0464">Manganese</keyword>
<feature type="domain" description="DHHA2" evidence="5">
    <location>
        <begin position="322"/>
        <end position="510"/>
    </location>
</feature>
<dbReference type="RefSeq" id="XP_060122663.1">
    <property type="nucleotide sequence ID" value="XM_060266680.1"/>
</dbReference>
<dbReference type="AlphaFoldDB" id="A0AAF0JGA6"/>
<organism evidence="6 7">
    <name type="scientific">Malassezia japonica</name>
    <dbReference type="NCBI Taxonomy" id="223818"/>
    <lineage>
        <taxon>Eukaryota</taxon>
        <taxon>Fungi</taxon>
        <taxon>Dikarya</taxon>
        <taxon>Basidiomycota</taxon>
        <taxon>Ustilaginomycotina</taxon>
        <taxon>Malasseziomycetes</taxon>
        <taxon>Malasseziales</taxon>
        <taxon>Malasseziaceae</taxon>
        <taxon>Malassezia</taxon>
    </lineage>
</organism>
<dbReference type="Pfam" id="PF02833">
    <property type="entry name" value="DHHA2"/>
    <property type="match status" value="1"/>
</dbReference>
<dbReference type="EC" id="3.6.1.11" evidence="6"/>